<name>D4H4N9_DENA2</name>
<organism evidence="1 2">
    <name type="scientific">Denitrovibrio acetiphilus (strain DSM 12809 / NBRC 114555 / N2460)</name>
    <dbReference type="NCBI Taxonomy" id="522772"/>
    <lineage>
        <taxon>Bacteria</taxon>
        <taxon>Pseudomonadati</taxon>
        <taxon>Deferribacterota</taxon>
        <taxon>Deferribacteres</taxon>
        <taxon>Deferribacterales</taxon>
        <taxon>Geovibrionaceae</taxon>
        <taxon>Denitrovibrio</taxon>
    </lineage>
</organism>
<dbReference type="AlphaFoldDB" id="D4H4N9"/>
<keyword evidence="2" id="KW-1185">Reference proteome</keyword>
<dbReference type="KEGG" id="dap:Dacet_0645"/>
<dbReference type="HOGENOM" id="CLU_1522760_0_0_0"/>
<dbReference type="Proteomes" id="UP000002012">
    <property type="component" value="Chromosome"/>
</dbReference>
<sequence>MKNCFNIRDYVIDLYKGKYSTSEASVIGNGIERFQSDVLNNQTLSYEQVNALAEMADKYYTQIREKLISEKAPINEKRQLIADYLTENAPLIINPKESFNIIKDTCKELKMNYEDLGSAIGYSQAAIRKSASLNAPSAPMVKAINLYKENLELKNKIARFSSLQNLLSEFITDHTK</sequence>
<dbReference type="RefSeq" id="WP_013009977.1">
    <property type="nucleotide sequence ID" value="NC_013943.1"/>
</dbReference>
<dbReference type="PaxDb" id="522772-Dacet_0645"/>
<reference evidence="1 2" key="1">
    <citation type="journal article" date="2010" name="Stand. Genomic Sci.">
        <title>Complete genome sequence of Denitrovibrio acetiphilus type strain (N2460).</title>
        <authorList>
            <person name="Kiss H."/>
            <person name="Lang E."/>
            <person name="Lapidus A."/>
            <person name="Copeland A."/>
            <person name="Nolan M."/>
            <person name="Glavina Del Rio T."/>
            <person name="Chen F."/>
            <person name="Lucas S."/>
            <person name="Tice H."/>
            <person name="Cheng J.F."/>
            <person name="Han C."/>
            <person name="Goodwin L."/>
            <person name="Pitluck S."/>
            <person name="Liolios K."/>
            <person name="Pati A."/>
            <person name="Ivanova N."/>
            <person name="Mavromatis K."/>
            <person name="Chen A."/>
            <person name="Palaniappan K."/>
            <person name="Land M."/>
            <person name="Hauser L."/>
            <person name="Chang Y.J."/>
            <person name="Jeffries C.D."/>
            <person name="Detter J.C."/>
            <person name="Brettin T."/>
            <person name="Spring S."/>
            <person name="Rohde M."/>
            <person name="Goker M."/>
            <person name="Woyke T."/>
            <person name="Bristow J."/>
            <person name="Eisen J.A."/>
            <person name="Markowitz V."/>
            <person name="Hugenholtz P."/>
            <person name="Kyrpides N.C."/>
            <person name="Klenk H.P."/>
        </authorList>
    </citation>
    <scope>NUCLEOTIDE SEQUENCE [LARGE SCALE GENOMIC DNA]</scope>
    <source>
        <strain evidence="2">DSM 12809 / NBRC 114555 / N2460</strain>
    </source>
</reference>
<dbReference type="InParanoid" id="D4H4N9"/>
<proteinExistence type="predicted"/>
<protein>
    <submittedName>
        <fullName evidence="1">Uncharacterized protein</fullName>
    </submittedName>
</protein>
<gene>
    <name evidence="1" type="ordered locus">Dacet_0645</name>
</gene>
<evidence type="ECO:0000313" key="1">
    <source>
        <dbReference type="EMBL" id="ADD67433.1"/>
    </source>
</evidence>
<dbReference type="OrthoDB" id="5325594at2"/>
<dbReference type="EMBL" id="CP001968">
    <property type="protein sequence ID" value="ADD67433.1"/>
    <property type="molecule type" value="Genomic_DNA"/>
</dbReference>
<accession>D4H4N9</accession>
<evidence type="ECO:0000313" key="2">
    <source>
        <dbReference type="Proteomes" id="UP000002012"/>
    </source>
</evidence>